<proteinExistence type="predicted"/>
<dbReference type="GO" id="GO:0022857">
    <property type="term" value="F:transmembrane transporter activity"/>
    <property type="evidence" value="ECO:0007669"/>
    <property type="project" value="InterPro"/>
</dbReference>
<protein>
    <recommendedName>
        <fullName evidence="9">MFS domain-containing protein</fullName>
    </recommendedName>
</protein>
<evidence type="ECO:0000256" key="5">
    <source>
        <dbReference type="ARBA" id="ARBA00023136"/>
    </source>
</evidence>
<gene>
    <name evidence="7" type="ORF">BOKJ2_LOCUS14586</name>
</gene>
<sequence>MEKIIEFRKLAMVCLAGFLLYPLMTFPWPFFAGHLDTYNAADILMYNSGNTTKEPVGCPKQRFTWCHTTPAINETMFAFAFIISLGCFIHALTVTLSTLFSKVLGPRRQPRQQSYLQASGSLGRMLGPIVMSNLYTIYGPQLAWTFEIIVLSVALSLWFVYYKRMVPLEIPDELGEKKYEKSNRITNDFA</sequence>
<keyword evidence="4 6" id="KW-1133">Transmembrane helix</keyword>
<evidence type="ECO:0000256" key="2">
    <source>
        <dbReference type="ARBA" id="ARBA00022448"/>
    </source>
</evidence>
<feature type="transmembrane region" description="Helical" evidence="6">
    <location>
        <begin position="77"/>
        <end position="100"/>
    </location>
</feature>
<name>A0A811LX76_9BILA</name>
<dbReference type="PANTHER" id="PTHR23510">
    <property type="entry name" value="INNER MEMBRANE TRANSPORT PROTEIN YAJR"/>
    <property type="match status" value="1"/>
</dbReference>
<evidence type="ECO:0000313" key="8">
    <source>
        <dbReference type="Proteomes" id="UP000614601"/>
    </source>
</evidence>
<dbReference type="PANTHER" id="PTHR23510:SF3">
    <property type="entry name" value="MAJOR FACILITATOR SUPERFAMILY DOMAIN-CONTAINING PROTEIN 8"/>
    <property type="match status" value="1"/>
</dbReference>
<evidence type="ECO:0008006" key="9">
    <source>
        <dbReference type="Google" id="ProtNLM"/>
    </source>
</evidence>
<dbReference type="Proteomes" id="UP000783686">
    <property type="component" value="Unassembled WGS sequence"/>
</dbReference>
<evidence type="ECO:0000256" key="1">
    <source>
        <dbReference type="ARBA" id="ARBA00004127"/>
    </source>
</evidence>
<evidence type="ECO:0000313" key="7">
    <source>
        <dbReference type="EMBL" id="CAD5231327.1"/>
    </source>
</evidence>
<dbReference type="AlphaFoldDB" id="A0A811LX76"/>
<evidence type="ECO:0000256" key="6">
    <source>
        <dbReference type="SAM" id="Phobius"/>
    </source>
</evidence>
<evidence type="ECO:0000256" key="3">
    <source>
        <dbReference type="ARBA" id="ARBA00022692"/>
    </source>
</evidence>
<dbReference type="GO" id="GO:0005765">
    <property type="term" value="C:lysosomal membrane"/>
    <property type="evidence" value="ECO:0007669"/>
    <property type="project" value="TreeGrafter"/>
</dbReference>
<comment type="caution">
    <text evidence="7">The sequence shown here is derived from an EMBL/GenBank/DDBJ whole genome shotgun (WGS) entry which is preliminary data.</text>
</comment>
<keyword evidence="2" id="KW-0813">Transport</keyword>
<evidence type="ECO:0000256" key="4">
    <source>
        <dbReference type="ARBA" id="ARBA00022989"/>
    </source>
</evidence>
<feature type="transmembrane region" description="Helical" evidence="6">
    <location>
        <begin position="144"/>
        <end position="162"/>
    </location>
</feature>
<organism evidence="7 8">
    <name type="scientific">Bursaphelenchus okinawaensis</name>
    <dbReference type="NCBI Taxonomy" id="465554"/>
    <lineage>
        <taxon>Eukaryota</taxon>
        <taxon>Metazoa</taxon>
        <taxon>Ecdysozoa</taxon>
        <taxon>Nematoda</taxon>
        <taxon>Chromadorea</taxon>
        <taxon>Rhabditida</taxon>
        <taxon>Tylenchina</taxon>
        <taxon>Tylenchomorpha</taxon>
        <taxon>Aphelenchoidea</taxon>
        <taxon>Aphelenchoididae</taxon>
        <taxon>Bursaphelenchus</taxon>
    </lineage>
</organism>
<dbReference type="Proteomes" id="UP000614601">
    <property type="component" value="Unassembled WGS sequence"/>
</dbReference>
<dbReference type="InterPro" id="IPR011701">
    <property type="entry name" value="MFS"/>
</dbReference>
<keyword evidence="8" id="KW-1185">Reference proteome</keyword>
<dbReference type="EMBL" id="CAJFDH010000006">
    <property type="protein sequence ID" value="CAD5231327.1"/>
    <property type="molecule type" value="Genomic_DNA"/>
</dbReference>
<dbReference type="InterPro" id="IPR051068">
    <property type="entry name" value="MFS_Domain-Containing_Protein"/>
</dbReference>
<accession>A0A811LX76</accession>
<dbReference type="EMBL" id="CAJFCW020000006">
    <property type="protein sequence ID" value="CAG9128722.1"/>
    <property type="molecule type" value="Genomic_DNA"/>
</dbReference>
<feature type="transmembrane region" description="Helical" evidence="6">
    <location>
        <begin position="121"/>
        <end position="138"/>
    </location>
</feature>
<dbReference type="OrthoDB" id="370281at2759"/>
<dbReference type="Pfam" id="PF07690">
    <property type="entry name" value="MFS_1"/>
    <property type="match status" value="1"/>
</dbReference>
<keyword evidence="3 6" id="KW-0812">Transmembrane</keyword>
<dbReference type="InterPro" id="IPR036259">
    <property type="entry name" value="MFS_trans_sf"/>
</dbReference>
<dbReference type="GO" id="GO:0012505">
    <property type="term" value="C:endomembrane system"/>
    <property type="evidence" value="ECO:0007669"/>
    <property type="project" value="UniProtKB-SubCell"/>
</dbReference>
<dbReference type="Gene3D" id="1.20.1250.20">
    <property type="entry name" value="MFS general substrate transporter like domains"/>
    <property type="match status" value="1"/>
</dbReference>
<reference evidence="7" key="1">
    <citation type="submission" date="2020-09" db="EMBL/GenBank/DDBJ databases">
        <authorList>
            <person name="Kikuchi T."/>
        </authorList>
    </citation>
    <scope>NUCLEOTIDE SEQUENCE</scope>
    <source>
        <strain evidence="7">SH1</strain>
    </source>
</reference>
<keyword evidence="5 6" id="KW-0472">Membrane</keyword>
<comment type="subcellular location">
    <subcellularLocation>
        <location evidence="1">Endomembrane system</location>
        <topology evidence="1">Multi-pass membrane protein</topology>
    </subcellularLocation>
</comment>
<dbReference type="SUPFAM" id="SSF103473">
    <property type="entry name" value="MFS general substrate transporter"/>
    <property type="match status" value="1"/>
</dbReference>